<keyword evidence="4" id="KW-1185">Reference proteome</keyword>
<dbReference type="Pfam" id="PF20167">
    <property type="entry name" value="Transposase_32"/>
    <property type="match status" value="1"/>
</dbReference>
<evidence type="ECO:0000256" key="1">
    <source>
        <dbReference type="SAM" id="MobiDB-lite"/>
    </source>
</evidence>
<feature type="compositionally biased region" description="Basic residues" evidence="1">
    <location>
        <begin position="1"/>
        <end position="12"/>
    </location>
</feature>
<feature type="domain" description="Putative plant transposon protein" evidence="2">
    <location>
        <begin position="59"/>
        <end position="156"/>
    </location>
</feature>
<protein>
    <recommendedName>
        <fullName evidence="2">Putative plant transposon protein domain-containing protein</fullName>
    </recommendedName>
</protein>
<comment type="caution">
    <text evidence="3">The sequence shown here is derived from an EMBL/GenBank/DDBJ whole genome shotgun (WGS) entry which is preliminary data.</text>
</comment>
<dbReference type="InterPro" id="IPR046796">
    <property type="entry name" value="Transposase_32_dom"/>
</dbReference>
<sequence length="236" mass="27121">MARTRGSAKKATKPVEEHSSFATVVRESESSMPTKKKELGILLSQQQNLGKQVSRTISKLKWATFCTHTGTYSPLLEHEFYANFYDFELEFIFVREGLILWDATKINELYNTKTSSHQKNYTMHHRFLTLQSKIWFHFVKCKLLLSTHSTAINLDRMIGSLVEGEVIANKEAPAIEEEVAMEEEDICIEVVNKKAKEENTKTEAAEKESVEDIVNASELMDATKDNLELDWQKLQR</sequence>
<dbReference type="Proteomes" id="UP001358586">
    <property type="component" value="Chromosome 10"/>
</dbReference>
<organism evidence="3 4">
    <name type="scientific">Gossypium arboreum</name>
    <name type="common">Tree cotton</name>
    <name type="synonym">Gossypium nanking</name>
    <dbReference type="NCBI Taxonomy" id="29729"/>
    <lineage>
        <taxon>Eukaryota</taxon>
        <taxon>Viridiplantae</taxon>
        <taxon>Streptophyta</taxon>
        <taxon>Embryophyta</taxon>
        <taxon>Tracheophyta</taxon>
        <taxon>Spermatophyta</taxon>
        <taxon>Magnoliopsida</taxon>
        <taxon>eudicotyledons</taxon>
        <taxon>Gunneridae</taxon>
        <taxon>Pentapetalae</taxon>
        <taxon>rosids</taxon>
        <taxon>malvids</taxon>
        <taxon>Malvales</taxon>
        <taxon>Malvaceae</taxon>
        <taxon>Malvoideae</taxon>
        <taxon>Gossypium</taxon>
    </lineage>
</organism>
<accession>A0ABR0NG92</accession>
<evidence type="ECO:0000313" key="3">
    <source>
        <dbReference type="EMBL" id="KAK5794025.1"/>
    </source>
</evidence>
<reference evidence="3 4" key="1">
    <citation type="submission" date="2023-03" db="EMBL/GenBank/DDBJ databases">
        <title>WGS of Gossypium arboreum.</title>
        <authorList>
            <person name="Yu D."/>
        </authorList>
    </citation>
    <scope>NUCLEOTIDE SEQUENCE [LARGE SCALE GENOMIC DNA]</scope>
    <source>
        <tissue evidence="3">Leaf</tissue>
    </source>
</reference>
<dbReference type="EMBL" id="JARKNE010000010">
    <property type="protein sequence ID" value="KAK5794025.1"/>
    <property type="molecule type" value="Genomic_DNA"/>
</dbReference>
<proteinExistence type="predicted"/>
<gene>
    <name evidence="3" type="ORF">PVK06_035216</name>
</gene>
<name>A0ABR0NG92_GOSAR</name>
<evidence type="ECO:0000313" key="4">
    <source>
        <dbReference type="Proteomes" id="UP001358586"/>
    </source>
</evidence>
<feature type="region of interest" description="Disordered" evidence="1">
    <location>
        <begin position="1"/>
        <end position="29"/>
    </location>
</feature>
<evidence type="ECO:0000259" key="2">
    <source>
        <dbReference type="Pfam" id="PF20167"/>
    </source>
</evidence>